<keyword evidence="2" id="KW-1185">Reference proteome</keyword>
<accession>A0ABX1XWP5</accession>
<dbReference type="EMBL" id="WHOA01000109">
    <property type="protein sequence ID" value="NOU72987.1"/>
    <property type="molecule type" value="Genomic_DNA"/>
</dbReference>
<organism evidence="1 2">
    <name type="scientific">Paenibacillus phytorum</name>
    <dbReference type="NCBI Taxonomy" id="2654977"/>
    <lineage>
        <taxon>Bacteria</taxon>
        <taxon>Bacillati</taxon>
        <taxon>Bacillota</taxon>
        <taxon>Bacilli</taxon>
        <taxon>Bacillales</taxon>
        <taxon>Paenibacillaceae</taxon>
        <taxon>Paenibacillus</taxon>
    </lineage>
</organism>
<reference evidence="1 2" key="1">
    <citation type="submission" date="2019-10" db="EMBL/GenBank/DDBJ databases">
        <title>Description of Paenibacillus terrestris sp. nov.</title>
        <authorList>
            <person name="Carlier A."/>
            <person name="Qi S."/>
        </authorList>
    </citation>
    <scope>NUCLEOTIDE SEQUENCE [LARGE SCALE GENOMIC DNA]</scope>
    <source>
        <strain evidence="1 2">LMG 31458</strain>
    </source>
</reference>
<dbReference type="InterPro" id="IPR037208">
    <property type="entry name" value="Spo0E-like_sf"/>
</dbReference>
<dbReference type="Proteomes" id="UP000616779">
    <property type="component" value="Unassembled WGS sequence"/>
</dbReference>
<evidence type="ECO:0000313" key="2">
    <source>
        <dbReference type="Proteomes" id="UP000616779"/>
    </source>
</evidence>
<evidence type="ECO:0000313" key="1">
    <source>
        <dbReference type="EMBL" id="NOU72987.1"/>
    </source>
</evidence>
<proteinExistence type="predicted"/>
<name>A0ABX1XWP5_9BACL</name>
<sequence>MESFLDMKIEELRLELVGQAVIYGSLTHEKVVSISQQLDRYIMFYQRLLKRNRIKNNRLDNKQFLMVFI</sequence>
<dbReference type="InterPro" id="IPR036638">
    <property type="entry name" value="HLH_DNA-bd_sf"/>
</dbReference>
<protein>
    <submittedName>
        <fullName evidence="1">Spo0E family sporulation regulatory protein-aspartic acid phosphatase</fullName>
    </submittedName>
</protein>
<dbReference type="Gene3D" id="4.10.280.10">
    <property type="entry name" value="Helix-loop-helix DNA-binding domain"/>
    <property type="match status" value="1"/>
</dbReference>
<dbReference type="Pfam" id="PF09388">
    <property type="entry name" value="SpoOE-like"/>
    <property type="match status" value="1"/>
</dbReference>
<gene>
    <name evidence="1" type="ORF">GC098_16425</name>
</gene>
<dbReference type="InterPro" id="IPR018540">
    <property type="entry name" value="Spo0E-like"/>
</dbReference>
<dbReference type="SUPFAM" id="SSF140500">
    <property type="entry name" value="BAS1536-like"/>
    <property type="match status" value="1"/>
</dbReference>
<dbReference type="RefSeq" id="WP_171644264.1">
    <property type="nucleotide sequence ID" value="NZ_WHOA01000109.1"/>
</dbReference>
<comment type="caution">
    <text evidence="1">The sequence shown here is derived from an EMBL/GenBank/DDBJ whole genome shotgun (WGS) entry which is preliminary data.</text>
</comment>